<reference evidence="8 9" key="1">
    <citation type="submission" date="2018-07" db="EMBL/GenBank/DDBJ databases">
        <title>Thalassococcus profundi sp. nov., a marine bacterium isolated from deep seawater of Okinawa Trough.</title>
        <authorList>
            <person name="Yu M."/>
        </authorList>
    </citation>
    <scope>NUCLEOTIDE SEQUENCE [LARGE SCALE GENOMIC DNA]</scope>
    <source>
        <strain evidence="8 9">WRAS1</strain>
    </source>
</reference>
<comment type="similarity">
    <text evidence="1 6">Belongs to the peptidase S1B family.</text>
</comment>
<keyword evidence="2 6" id="KW-0645">Protease</keyword>
<keyword evidence="4 6" id="KW-0378">Hydrolase</keyword>
<dbReference type="EMBL" id="QPMK01000002">
    <property type="protein sequence ID" value="RDD67901.1"/>
    <property type="molecule type" value="Genomic_DNA"/>
</dbReference>
<evidence type="ECO:0000256" key="1">
    <source>
        <dbReference type="ARBA" id="ARBA00008764"/>
    </source>
</evidence>
<dbReference type="PANTHER" id="PTHR15462">
    <property type="entry name" value="SERINE PROTEASE"/>
    <property type="match status" value="1"/>
</dbReference>
<dbReference type="AlphaFoldDB" id="A0A369TRK1"/>
<name>A0A369TRK1_9RHOB</name>
<evidence type="ECO:0000313" key="9">
    <source>
        <dbReference type="Proteomes" id="UP000253977"/>
    </source>
</evidence>
<dbReference type="InterPro" id="IPR018114">
    <property type="entry name" value="TRYPSIN_HIS"/>
</dbReference>
<comment type="caution">
    <text evidence="8">The sequence shown here is derived from an EMBL/GenBank/DDBJ whole genome shotgun (WGS) entry which is preliminary data.</text>
</comment>
<accession>A0A369TRK1</accession>
<dbReference type="Gene3D" id="2.40.10.10">
    <property type="entry name" value="Trypsin-like serine proteases"/>
    <property type="match status" value="2"/>
</dbReference>
<proteinExistence type="inferred from homology"/>
<dbReference type="InterPro" id="IPR001254">
    <property type="entry name" value="Trypsin_dom"/>
</dbReference>
<evidence type="ECO:0000256" key="3">
    <source>
        <dbReference type="ARBA" id="ARBA00022729"/>
    </source>
</evidence>
<dbReference type="SMART" id="SM00020">
    <property type="entry name" value="Tryp_SPc"/>
    <property type="match status" value="1"/>
</dbReference>
<evidence type="ECO:0000313" key="8">
    <source>
        <dbReference type="EMBL" id="RDD67901.1"/>
    </source>
</evidence>
<evidence type="ECO:0000256" key="5">
    <source>
        <dbReference type="ARBA" id="ARBA00022825"/>
    </source>
</evidence>
<evidence type="ECO:0000259" key="7">
    <source>
        <dbReference type="PROSITE" id="PS50240"/>
    </source>
</evidence>
<organism evidence="8 9">
    <name type="scientific">Thalassococcus profundi</name>
    <dbReference type="NCBI Taxonomy" id="2282382"/>
    <lineage>
        <taxon>Bacteria</taxon>
        <taxon>Pseudomonadati</taxon>
        <taxon>Pseudomonadota</taxon>
        <taxon>Alphaproteobacteria</taxon>
        <taxon>Rhodobacterales</taxon>
        <taxon>Roseobacteraceae</taxon>
        <taxon>Thalassococcus</taxon>
    </lineage>
</organism>
<keyword evidence="9" id="KW-1185">Reference proteome</keyword>
<dbReference type="EC" id="3.4.21.-" evidence="6"/>
<dbReference type="PANTHER" id="PTHR15462:SF8">
    <property type="entry name" value="SERINE PROTEASE"/>
    <property type="match status" value="1"/>
</dbReference>
<keyword evidence="5 6" id="KW-0720">Serine protease</keyword>
<dbReference type="InterPro" id="IPR043504">
    <property type="entry name" value="Peptidase_S1_PA_chymotrypsin"/>
</dbReference>
<evidence type="ECO:0000256" key="2">
    <source>
        <dbReference type="ARBA" id="ARBA00022670"/>
    </source>
</evidence>
<feature type="domain" description="Peptidase S1" evidence="7">
    <location>
        <begin position="1"/>
        <end position="232"/>
    </location>
</feature>
<protein>
    <recommendedName>
        <fullName evidence="6">Serine protease</fullName>
        <ecNumber evidence="6">3.4.21.-</ecNumber>
    </recommendedName>
</protein>
<sequence length="254" mass="27270">MNGLIPMQRRGEILGWEAVGRVDLPGGMCTGVLIAPDVALTAAHCVYDARGDLIPARGILFRAGYYRGQSMADRRVAAVYAHPNYVDDTSGRVSGASMVFDVALLRLAAPISSSEAEPFGIFDGTLDDLPVTVVSYGNGRSEYLSRQSECAVLRRYAAGQIVFDCNVTYGSSGAPVFARTQGRIRILALVSAIAEEQDVGRQGESYGMALPERVAELKALMRRDDALPKVTTGARRVQVGQRMTAPGGARFVRP</sequence>
<gene>
    <name evidence="8" type="ORF">DU478_03820</name>
</gene>
<dbReference type="OrthoDB" id="267336at2"/>
<dbReference type="PRINTS" id="PR00839">
    <property type="entry name" value="V8PROTEASE"/>
</dbReference>
<dbReference type="InterPro" id="IPR050966">
    <property type="entry name" value="Glutamyl_endopeptidase"/>
</dbReference>
<evidence type="ECO:0000256" key="4">
    <source>
        <dbReference type="ARBA" id="ARBA00022801"/>
    </source>
</evidence>
<keyword evidence="3" id="KW-0732">Signal</keyword>
<dbReference type="Pfam" id="PF13365">
    <property type="entry name" value="Trypsin_2"/>
    <property type="match status" value="1"/>
</dbReference>
<dbReference type="InterPro" id="IPR009003">
    <property type="entry name" value="Peptidase_S1_PA"/>
</dbReference>
<dbReference type="PROSITE" id="PS00134">
    <property type="entry name" value="TRYPSIN_HIS"/>
    <property type="match status" value="1"/>
</dbReference>
<dbReference type="Proteomes" id="UP000253977">
    <property type="component" value="Unassembled WGS sequence"/>
</dbReference>
<dbReference type="GO" id="GO:0006508">
    <property type="term" value="P:proteolysis"/>
    <property type="evidence" value="ECO:0007669"/>
    <property type="project" value="UniProtKB-KW"/>
</dbReference>
<dbReference type="PROSITE" id="PS50240">
    <property type="entry name" value="TRYPSIN_DOM"/>
    <property type="match status" value="1"/>
</dbReference>
<dbReference type="SUPFAM" id="SSF50494">
    <property type="entry name" value="Trypsin-like serine proteases"/>
    <property type="match status" value="1"/>
</dbReference>
<dbReference type="InterPro" id="IPR008256">
    <property type="entry name" value="Peptidase_S1B"/>
</dbReference>
<evidence type="ECO:0000256" key="6">
    <source>
        <dbReference type="RuleBase" id="RU004296"/>
    </source>
</evidence>
<dbReference type="GO" id="GO:0004252">
    <property type="term" value="F:serine-type endopeptidase activity"/>
    <property type="evidence" value="ECO:0007669"/>
    <property type="project" value="InterPro"/>
</dbReference>